<dbReference type="EMBL" id="AP012200">
    <property type="protein sequence ID" value="BAK20861.1"/>
    <property type="molecule type" value="Genomic_DNA"/>
</dbReference>
<proteinExistence type="predicted"/>
<organism evidence="1 2">
    <name type="scientific">Melissococcus plutonius (strain ATCC 35311 / DSM 29964 / CIP 104052 / LMG 20360 / NCIMB 702443)</name>
    <dbReference type="NCBI Taxonomy" id="940190"/>
    <lineage>
        <taxon>Bacteria</taxon>
        <taxon>Bacillati</taxon>
        <taxon>Bacillota</taxon>
        <taxon>Bacilli</taxon>
        <taxon>Lactobacillales</taxon>
        <taxon>Enterococcaceae</taxon>
        <taxon>Melissococcus</taxon>
    </lineage>
</organism>
<protein>
    <submittedName>
        <fullName evidence="1">Uncharacterized protein</fullName>
    </submittedName>
</protein>
<reference evidence="1 2" key="1">
    <citation type="journal article" date="2011" name="J. Bacteriol.">
        <title>Complete genome sequence of Melissococcus plutonius ATCC 35311.</title>
        <authorList>
            <person name="Okumura K."/>
            <person name="Arai R."/>
            <person name="Okura M."/>
            <person name="Kirikae T."/>
            <person name="Takamatsu D."/>
            <person name="Osaki M."/>
            <person name="Miyoshi-Akiyama T."/>
        </authorList>
    </citation>
    <scope>NUCLEOTIDE SEQUENCE [LARGE SCALE GENOMIC DNA]</scope>
    <source>
        <strain evidence="2">ATCC 35311 / CIP 104052 / LMG 20360 / NCIMB 702443</strain>
    </source>
</reference>
<reference key="2">
    <citation type="submission" date="2011-04" db="EMBL/GenBank/DDBJ databases">
        <title>Whole genome sequence of Melissococcus plutonius ATCC 35311.</title>
        <authorList>
            <person name="Okumura K."/>
            <person name="Arai R."/>
            <person name="Osaki M."/>
            <person name="Okura M."/>
            <person name="Kirikae T."/>
            <person name="Takamatsu D."/>
            <person name="Akiyama T."/>
        </authorList>
    </citation>
    <scope>NUCLEOTIDE SEQUENCE</scope>
    <source>
        <strain>ATCC 35311</strain>
    </source>
</reference>
<evidence type="ECO:0000313" key="1">
    <source>
        <dbReference type="EMBL" id="BAK20861.1"/>
    </source>
</evidence>
<dbReference type="HOGENOM" id="CLU_3253852_0_0_9"/>
<dbReference type="Proteomes" id="UP000008456">
    <property type="component" value="Chromosome"/>
</dbReference>
<evidence type="ECO:0000313" key="2">
    <source>
        <dbReference type="Proteomes" id="UP000008456"/>
    </source>
</evidence>
<accession>F3Y8N3</accession>
<dbReference type="KEGG" id="mps:MPTP_0378"/>
<dbReference type="RefSeq" id="WP_013773299.1">
    <property type="nucleotide sequence ID" value="NC_015516.1"/>
</dbReference>
<gene>
    <name evidence="1" type="ordered locus">MPTP_0378</name>
</gene>
<dbReference type="AlphaFoldDB" id="F3Y8N3"/>
<name>F3Y8N3_MELPT</name>
<keyword evidence="2" id="KW-1185">Reference proteome</keyword>
<sequence length="42" mass="4906">MIYININVNANPNPLSKELSYFSLKEYRIQLDDSVIQGYEVL</sequence>